<dbReference type="PANTHER" id="PTHR28625:SF1">
    <property type="entry name" value="PROTEIN PHOSPHATASE 1 REGULATORY SUBUNIT 35"/>
    <property type="match status" value="1"/>
</dbReference>
<keyword evidence="8" id="KW-1185">Reference proteome</keyword>
<evidence type="ECO:0000256" key="3">
    <source>
        <dbReference type="ARBA" id="ARBA00023212"/>
    </source>
</evidence>
<proteinExistence type="inferred from homology"/>
<evidence type="ECO:0000256" key="2">
    <source>
        <dbReference type="ARBA" id="ARBA00022490"/>
    </source>
</evidence>
<keyword evidence="2" id="KW-0963">Cytoplasm</keyword>
<dbReference type="InterPro" id="IPR033590">
    <property type="entry name" value="PPP1R35"/>
</dbReference>
<dbReference type="GO" id="GO:0045724">
    <property type="term" value="P:positive regulation of cilium assembly"/>
    <property type="evidence" value="ECO:0007669"/>
    <property type="project" value="TreeGrafter"/>
</dbReference>
<evidence type="ECO:0000313" key="8">
    <source>
        <dbReference type="Proteomes" id="UP001152622"/>
    </source>
</evidence>
<dbReference type="OrthoDB" id="8942190at2759"/>
<feature type="compositionally biased region" description="Basic residues" evidence="5">
    <location>
        <begin position="183"/>
        <end position="203"/>
    </location>
</feature>
<evidence type="ECO:0000313" key="7">
    <source>
        <dbReference type="EMBL" id="KAJ8338147.1"/>
    </source>
</evidence>
<evidence type="ECO:0000256" key="5">
    <source>
        <dbReference type="SAM" id="MobiDB-lite"/>
    </source>
</evidence>
<keyword evidence="3" id="KW-0206">Cytoskeleton</keyword>
<dbReference type="GO" id="GO:0019902">
    <property type="term" value="F:phosphatase binding"/>
    <property type="evidence" value="ECO:0007669"/>
    <property type="project" value="InterPro"/>
</dbReference>
<dbReference type="InterPro" id="IPR029135">
    <property type="entry name" value="PPP1R35_C"/>
</dbReference>
<dbReference type="PANTHER" id="PTHR28625">
    <property type="entry name" value="PROTEIN PHOSPHATASE 1 REGULATORY SUBUNIT 35"/>
    <property type="match status" value="1"/>
</dbReference>
<evidence type="ECO:0000256" key="4">
    <source>
        <dbReference type="ARBA" id="ARBA00029452"/>
    </source>
</evidence>
<feature type="region of interest" description="Disordered" evidence="5">
    <location>
        <begin position="175"/>
        <end position="221"/>
    </location>
</feature>
<dbReference type="EMBL" id="JAINUF010000018">
    <property type="protein sequence ID" value="KAJ8338147.1"/>
    <property type="molecule type" value="Genomic_DNA"/>
</dbReference>
<organism evidence="7 8">
    <name type="scientific">Synaphobranchus kaupii</name>
    <name type="common">Kaup's arrowtooth eel</name>
    <dbReference type="NCBI Taxonomy" id="118154"/>
    <lineage>
        <taxon>Eukaryota</taxon>
        <taxon>Metazoa</taxon>
        <taxon>Chordata</taxon>
        <taxon>Craniata</taxon>
        <taxon>Vertebrata</taxon>
        <taxon>Euteleostomi</taxon>
        <taxon>Actinopterygii</taxon>
        <taxon>Neopterygii</taxon>
        <taxon>Teleostei</taxon>
        <taxon>Anguilliformes</taxon>
        <taxon>Synaphobranchidae</taxon>
        <taxon>Synaphobranchus</taxon>
    </lineage>
</organism>
<accession>A0A9Q1IFU3</accession>
<protein>
    <recommendedName>
        <fullName evidence="6">Protein phosphatase 1 regulatory subunit 35 C-terminal domain-containing protein</fullName>
    </recommendedName>
</protein>
<name>A0A9Q1IFU3_SYNKA</name>
<dbReference type="GO" id="GO:1903724">
    <property type="term" value="P:positive regulation of centriole elongation"/>
    <property type="evidence" value="ECO:0007669"/>
    <property type="project" value="TreeGrafter"/>
</dbReference>
<dbReference type="AlphaFoldDB" id="A0A9Q1IFU3"/>
<dbReference type="Proteomes" id="UP001152622">
    <property type="component" value="Chromosome 18"/>
</dbReference>
<dbReference type="GO" id="GO:0005814">
    <property type="term" value="C:centriole"/>
    <property type="evidence" value="ECO:0007669"/>
    <property type="project" value="UniProtKB-SubCell"/>
</dbReference>
<comment type="subcellular location">
    <subcellularLocation>
        <location evidence="1">Cytoplasm</location>
        <location evidence="1">Cytoskeleton</location>
        <location evidence="1">Microtubule organizing center</location>
        <location evidence="1">Centrosome</location>
        <location evidence="1">Centriole</location>
    </subcellularLocation>
</comment>
<reference evidence="7" key="1">
    <citation type="journal article" date="2023" name="Science">
        <title>Genome structures resolve the early diversification of teleost fishes.</title>
        <authorList>
            <person name="Parey E."/>
            <person name="Louis A."/>
            <person name="Montfort J."/>
            <person name="Bouchez O."/>
            <person name="Roques C."/>
            <person name="Iampietro C."/>
            <person name="Lluch J."/>
            <person name="Castinel A."/>
            <person name="Donnadieu C."/>
            <person name="Desvignes T."/>
            <person name="Floi Bucao C."/>
            <person name="Jouanno E."/>
            <person name="Wen M."/>
            <person name="Mejri S."/>
            <person name="Dirks R."/>
            <person name="Jansen H."/>
            <person name="Henkel C."/>
            <person name="Chen W.J."/>
            <person name="Zahm M."/>
            <person name="Cabau C."/>
            <person name="Klopp C."/>
            <person name="Thompson A.W."/>
            <person name="Robinson-Rechavi M."/>
            <person name="Braasch I."/>
            <person name="Lecointre G."/>
            <person name="Bobe J."/>
            <person name="Postlethwait J.H."/>
            <person name="Berthelot C."/>
            <person name="Roest Crollius H."/>
            <person name="Guiguen Y."/>
        </authorList>
    </citation>
    <scope>NUCLEOTIDE SEQUENCE</scope>
    <source>
        <strain evidence="7">WJC10195</strain>
    </source>
</reference>
<comment type="caution">
    <text evidence="7">The sequence shown here is derived from an EMBL/GenBank/DDBJ whole genome shotgun (WGS) entry which is preliminary data.</text>
</comment>
<evidence type="ECO:0000259" key="6">
    <source>
        <dbReference type="Pfam" id="PF15503"/>
    </source>
</evidence>
<evidence type="ECO:0000256" key="1">
    <source>
        <dbReference type="ARBA" id="ARBA00004114"/>
    </source>
</evidence>
<gene>
    <name evidence="7" type="ORF">SKAU_G00371130</name>
</gene>
<dbReference type="Pfam" id="PF15503">
    <property type="entry name" value="PPP1R35_C"/>
    <property type="match status" value="1"/>
</dbReference>
<feature type="domain" description="Protein phosphatase 1 regulatory subunit 35 C-terminal" evidence="6">
    <location>
        <begin position="226"/>
        <end position="378"/>
    </location>
</feature>
<sequence length="383" mass="42329">MISPSTLQTPPFENHRNKLTTYLSSSGRQKDGGFRRGNFKCKVLAKSIGERCIFGNGWLSACVREVGEMTKVSPRQQCPLAAGTDPDSQPVAQCPPAPMGYCNLVSFPDKDLTLTPDKVGTEVGILKRARGGKQPVRQVRFNITPRTEAITINPTRVSGEEPGVITVISEPSYSPSELQHFSKAGKGKRNHRKPKESKLKSKKLPSDGQSEDFTKGQSGGHCEGAELNTTLALKVELEELAEVAFDSRKAVQEQLKKSTHTKNNIAMRATEGVNIPRAQNLYQSLVSVSVSEDQLISRALRDRLTLVPANHSSKNQFQETPVEGPDLLAFYSPGELLRESPLLPLRESPLLPGDEVQQARPRPVPRPTHATFDLYHRHRQWEA</sequence>
<comment type="similarity">
    <text evidence="4">Belongs to the PPP1R35 family.</text>
</comment>